<keyword evidence="3" id="KW-0540">Nuclease</keyword>
<feature type="compositionally biased region" description="Low complexity" evidence="5">
    <location>
        <begin position="157"/>
        <end position="176"/>
    </location>
</feature>
<dbReference type="InterPro" id="IPR043502">
    <property type="entry name" value="DNA/RNA_pol_sf"/>
</dbReference>
<dbReference type="FunFam" id="2.40.70.10:FF:000130">
    <property type="entry name" value="Retrovirus-related Pol polyprotein from transposon opus-like Protein"/>
    <property type="match status" value="1"/>
</dbReference>
<dbReference type="GO" id="GO:0006508">
    <property type="term" value="P:proteolysis"/>
    <property type="evidence" value="ECO:0007669"/>
    <property type="project" value="InterPro"/>
</dbReference>
<feature type="domain" description="Reverse transcriptase" evidence="6">
    <location>
        <begin position="480"/>
        <end position="656"/>
    </location>
</feature>
<dbReference type="GO" id="GO:0071897">
    <property type="term" value="P:DNA biosynthetic process"/>
    <property type="evidence" value="ECO:0007669"/>
    <property type="project" value="UniProtKB-ARBA"/>
</dbReference>
<evidence type="ECO:0000256" key="4">
    <source>
        <dbReference type="ARBA" id="ARBA00022759"/>
    </source>
</evidence>
<evidence type="ECO:0000256" key="2">
    <source>
        <dbReference type="ARBA" id="ARBA00022695"/>
    </source>
</evidence>
<sequence>MGGDQATRRGSSAMLEPENALAESAFQSNRIIKDSSRYNLLVSNLPPEVAQEVSDIILAPPAEHRYETLKAAVISRLAASADQQLHQLLNEVQLGDRTPSQLLRYMRRLAGNAISDEALRIRWLDLLPSQASRMCRVLRTSTLDELATLADELVAPTPSVSAVSRPSSPASSGIVSGTTTPLPQHEIVSLRLVMSQISATLQQQSLVLQSILTALATKQQQQQQQPQTQRRSRSRTPIVHRKPSMVLVSSEIRKRGNAVQASMLLPDAGKLLAPPPPQAAAVGANDEQRLHVLDRSSGLRFLVDTGSAVSLLPRNFLKRTLQRGPLKLSAANATSIDTYGAHHMDVDLRLHRPLSWKFIVADVSNPILGADFLAHYGLVVDVKRKRILDTDTSRHATCSLKSPEIHSVEVCISADVAEGIFADLMRQYSDLATPGSTTIALPDLDAQHHITTTGPPAAAKARRLLGPRLEAALAEFKVLLEMGIVRLSDSSWASPLRLVLKPDGTYRITGDYRQLNSRTVPDRYPLPIIEDLLLALGGTIFSVVDLKKAFYQLPIAPEDAHKTAIITPFGLFEFTRSSLGLRNAAQSLQRAMDQLLRDLPFARAYLDDIIVASNNEEEHVGHLRTLFDVLRAANIKVNPEKCVLGKKQVTYLGYLVSAEGSRPPQDRIDAIQAFPKPGNSAQLRRLLGLINYYRR</sequence>
<dbReference type="InterPro" id="IPR034132">
    <property type="entry name" value="RP_Saci-like"/>
</dbReference>
<proteinExistence type="predicted"/>
<dbReference type="CDD" id="cd01647">
    <property type="entry name" value="RT_LTR"/>
    <property type="match status" value="1"/>
</dbReference>
<evidence type="ECO:0000256" key="1">
    <source>
        <dbReference type="ARBA" id="ARBA00022679"/>
    </source>
</evidence>
<name>A0A7M7Q5W8_NASVI</name>
<keyword evidence="4" id="KW-0255">Endonuclease</keyword>
<dbReference type="OrthoDB" id="8033893at2759"/>
<dbReference type="GO" id="GO:0016779">
    <property type="term" value="F:nucleotidyltransferase activity"/>
    <property type="evidence" value="ECO:0007669"/>
    <property type="project" value="UniProtKB-KW"/>
</dbReference>
<dbReference type="Pfam" id="PF23055">
    <property type="entry name" value="DUF7041"/>
    <property type="match status" value="1"/>
</dbReference>
<dbReference type="Pfam" id="PF00078">
    <property type="entry name" value="RVT_1"/>
    <property type="match status" value="1"/>
</dbReference>
<dbReference type="InParanoid" id="A0A7M7Q5W8"/>
<dbReference type="PANTHER" id="PTHR37984:SF5">
    <property type="entry name" value="PROTEIN NYNRIN-LIKE"/>
    <property type="match status" value="1"/>
</dbReference>
<dbReference type="InterPro" id="IPR000477">
    <property type="entry name" value="RT_dom"/>
</dbReference>
<evidence type="ECO:0000313" key="8">
    <source>
        <dbReference type="Proteomes" id="UP000002358"/>
    </source>
</evidence>
<keyword evidence="1" id="KW-0808">Transferase</keyword>
<dbReference type="Proteomes" id="UP000002358">
    <property type="component" value="Unassembled WGS sequence"/>
</dbReference>
<keyword evidence="8" id="KW-1185">Reference proteome</keyword>
<keyword evidence="4" id="KW-0378">Hydrolase</keyword>
<feature type="region of interest" description="Disordered" evidence="5">
    <location>
        <begin position="219"/>
        <end position="238"/>
    </location>
</feature>
<dbReference type="CDD" id="cd06094">
    <property type="entry name" value="RP_Saci_like"/>
    <property type="match status" value="1"/>
</dbReference>
<dbReference type="InterPro" id="IPR043128">
    <property type="entry name" value="Rev_trsase/Diguanyl_cyclase"/>
</dbReference>
<dbReference type="InterPro" id="IPR021109">
    <property type="entry name" value="Peptidase_aspartic_dom_sf"/>
</dbReference>
<dbReference type="Gene3D" id="3.30.70.270">
    <property type="match status" value="1"/>
</dbReference>
<dbReference type="PROSITE" id="PS50878">
    <property type="entry name" value="RT_POL"/>
    <property type="match status" value="1"/>
</dbReference>
<dbReference type="PROSITE" id="PS00141">
    <property type="entry name" value="ASP_PROTEASE"/>
    <property type="match status" value="1"/>
</dbReference>
<dbReference type="EnsemblMetazoa" id="XM_031926249">
    <property type="protein sequence ID" value="XP_031782109"/>
    <property type="gene ID" value="LOC116416754"/>
</dbReference>
<protein>
    <recommendedName>
        <fullName evidence="6">Reverse transcriptase domain-containing protein</fullName>
    </recommendedName>
</protein>
<dbReference type="SUPFAM" id="SSF50630">
    <property type="entry name" value="Acid proteases"/>
    <property type="match status" value="1"/>
</dbReference>
<dbReference type="GO" id="GO:0004519">
    <property type="term" value="F:endonuclease activity"/>
    <property type="evidence" value="ECO:0007669"/>
    <property type="project" value="UniProtKB-KW"/>
</dbReference>
<evidence type="ECO:0000256" key="3">
    <source>
        <dbReference type="ARBA" id="ARBA00022722"/>
    </source>
</evidence>
<evidence type="ECO:0000259" key="6">
    <source>
        <dbReference type="PROSITE" id="PS50878"/>
    </source>
</evidence>
<dbReference type="AlphaFoldDB" id="A0A7M7Q5W8"/>
<dbReference type="Gene3D" id="2.40.70.10">
    <property type="entry name" value="Acid Proteases"/>
    <property type="match status" value="1"/>
</dbReference>
<dbReference type="GO" id="GO:0004190">
    <property type="term" value="F:aspartic-type endopeptidase activity"/>
    <property type="evidence" value="ECO:0007669"/>
    <property type="project" value="InterPro"/>
</dbReference>
<dbReference type="RefSeq" id="XP_031782109.1">
    <property type="nucleotide sequence ID" value="XM_031926249.1"/>
</dbReference>
<keyword evidence="2" id="KW-0548">Nucleotidyltransferase</keyword>
<dbReference type="PANTHER" id="PTHR37984">
    <property type="entry name" value="PROTEIN CBG26694"/>
    <property type="match status" value="1"/>
</dbReference>
<reference evidence="7" key="1">
    <citation type="submission" date="2021-01" db="UniProtKB">
        <authorList>
            <consortium name="EnsemblMetazoa"/>
        </authorList>
    </citation>
    <scope>IDENTIFICATION</scope>
</reference>
<dbReference type="KEGG" id="nvi:116416754"/>
<evidence type="ECO:0000256" key="5">
    <source>
        <dbReference type="SAM" id="MobiDB-lite"/>
    </source>
</evidence>
<dbReference type="SUPFAM" id="SSF56672">
    <property type="entry name" value="DNA/RNA polymerases"/>
    <property type="match status" value="1"/>
</dbReference>
<dbReference type="Gene3D" id="3.10.10.10">
    <property type="entry name" value="HIV Type 1 Reverse Transcriptase, subunit A, domain 1"/>
    <property type="match status" value="1"/>
</dbReference>
<dbReference type="GeneID" id="116416754"/>
<dbReference type="InterPro" id="IPR001969">
    <property type="entry name" value="Aspartic_peptidase_AS"/>
</dbReference>
<dbReference type="InterPro" id="IPR055469">
    <property type="entry name" value="DUF7041"/>
</dbReference>
<accession>A0A7M7Q5W8</accession>
<dbReference type="InterPro" id="IPR050951">
    <property type="entry name" value="Retrovirus_Pol_polyprotein"/>
</dbReference>
<feature type="region of interest" description="Disordered" evidence="5">
    <location>
        <begin position="157"/>
        <end position="179"/>
    </location>
</feature>
<evidence type="ECO:0000313" key="7">
    <source>
        <dbReference type="EnsemblMetazoa" id="XP_031782109"/>
    </source>
</evidence>
<organism evidence="7 8">
    <name type="scientific">Nasonia vitripennis</name>
    <name type="common">Parasitic wasp</name>
    <dbReference type="NCBI Taxonomy" id="7425"/>
    <lineage>
        <taxon>Eukaryota</taxon>
        <taxon>Metazoa</taxon>
        <taxon>Ecdysozoa</taxon>
        <taxon>Arthropoda</taxon>
        <taxon>Hexapoda</taxon>
        <taxon>Insecta</taxon>
        <taxon>Pterygota</taxon>
        <taxon>Neoptera</taxon>
        <taxon>Endopterygota</taxon>
        <taxon>Hymenoptera</taxon>
        <taxon>Apocrita</taxon>
        <taxon>Proctotrupomorpha</taxon>
        <taxon>Chalcidoidea</taxon>
        <taxon>Pteromalidae</taxon>
        <taxon>Pteromalinae</taxon>
        <taxon>Nasonia</taxon>
    </lineage>
</organism>
<feature type="compositionally biased region" description="Low complexity" evidence="5">
    <location>
        <begin position="219"/>
        <end position="229"/>
    </location>
</feature>